<dbReference type="KEGG" id="hhy:Halhy_3673"/>
<dbReference type="EMBL" id="CP002691">
    <property type="protein sequence ID" value="AEE51525.1"/>
    <property type="molecule type" value="Genomic_DNA"/>
</dbReference>
<reference evidence="1 2" key="1">
    <citation type="journal article" date="2011" name="Stand. Genomic Sci.">
        <title>Complete genome sequence of Haliscomenobacter hydrossis type strain (O).</title>
        <authorList>
            <consortium name="US DOE Joint Genome Institute (JGI-PGF)"/>
            <person name="Daligault H."/>
            <person name="Lapidus A."/>
            <person name="Zeytun A."/>
            <person name="Nolan M."/>
            <person name="Lucas S."/>
            <person name="Del Rio T.G."/>
            <person name="Tice H."/>
            <person name="Cheng J.F."/>
            <person name="Tapia R."/>
            <person name="Han C."/>
            <person name="Goodwin L."/>
            <person name="Pitluck S."/>
            <person name="Liolios K."/>
            <person name="Pagani I."/>
            <person name="Ivanova N."/>
            <person name="Huntemann M."/>
            <person name="Mavromatis K."/>
            <person name="Mikhailova N."/>
            <person name="Pati A."/>
            <person name="Chen A."/>
            <person name="Palaniappan K."/>
            <person name="Land M."/>
            <person name="Hauser L."/>
            <person name="Brambilla E.M."/>
            <person name="Rohde M."/>
            <person name="Verbarg S."/>
            <person name="Goker M."/>
            <person name="Bristow J."/>
            <person name="Eisen J.A."/>
            <person name="Markowitz V."/>
            <person name="Hugenholtz P."/>
            <person name="Kyrpides N.C."/>
            <person name="Klenk H.P."/>
            <person name="Woyke T."/>
        </authorList>
    </citation>
    <scope>NUCLEOTIDE SEQUENCE [LARGE SCALE GENOMIC DNA]</scope>
    <source>
        <strain evidence="2">ATCC 27775 / DSM 1100 / LMG 10767 / O</strain>
    </source>
</reference>
<proteinExistence type="predicted"/>
<sequence length="289" mass="33225">MKTRHFLLGLSILGLLSACSPKVVVKPLQNYPARQLYEGLIVFMPSDSIKYTEQEVIGEIRVMDSGTTINCDLETVVDSAKAQALKLGANAIKIYKHKLPNYLGSSCHQISAKALRLSDIKPYEKQIVWDARRRLSIADFKGDTLNRPFQAATCSSFNYKTWGRLIDGYMTLKVETFFDCFCSYFKPDPAAETLLEHEQIHFDISEIYARRFVRQVSSEIKSIEEFNNTGEKIARTVVLDMQKRQDLYDSEVYVDPSKQGAWIEKTQIELQELQEFAPKQLRIRFKTKK</sequence>
<dbReference type="OrthoDB" id="5431540at2"/>
<dbReference type="AlphaFoldDB" id="F4KZV5"/>
<name>F4KZV5_HALH1</name>
<evidence type="ECO:0000313" key="2">
    <source>
        <dbReference type="Proteomes" id="UP000008461"/>
    </source>
</evidence>
<dbReference type="PROSITE" id="PS51257">
    <property type="entry name" value="PROKAR_LIPOPROTEIN"/>
    <property type="match status" value="1"/>
</dbReference>
<dbReference type="RefSeq" id="WP_013766064.1">
    <property type="nucleotide sequence ID" value="NC_015510.1"/>
</dbReference>
<reference key="2">
    <citation type="submission" date="2011-04" db="EMBL/GenBank/DDBJ databases">
        <title>Complete sequence of chromosome of Haliscomenobacter hydrossis DSM 1100.</title>
        <authorList>
            <consortium name="US DOE Joint Genome Institute (JGI-PGF)"/>
            <person name="Lucas S."/>
            <person name="Han J."/>
            <person name="Lapidus A."/>
            <person name="Bruce D."/>
            <person name="Goodwin L."/>
            <person name="Pitluck S."/>
            <person name="Peters L."/>
            <person name="Kyrpides N."/>
            <person name="Mavromatis K."/>
            <person name="Ivanova N."/>
            <person name="Ovchinnikova G."/>
            <person name="Pagani I."/>
            <person name="Daligault H."/>
            <person name="Detter J.C."/>
            <person name="Han C."/>
            <person name="Land M."/>
            <person name="Hauser L."/>
            <person name="Markowitz V."/>
            <person name="Cheng J.-F."/>
            <person name="Hugenholtz P."/>
            <person name="Woyke T."/>
            <person name="Wu D."/>
            <person name="Verbarg S."/>
            <person name="Frueling A."/>
            <person name="Brambilla E."/>
            <person name="Klenk H.-P."/>
            <person name="Eisen J.A."/>
        </authorList>
    </citation>
    <scope>NUCLEOTIDE SEQUENCE</scope>
    <source>
        <strain>DSM 1100</strain>
    </source>
</reference>
<dbReference type="HOGENOM" id="CLU_962299_0_0_10"/>
<keyword evidence="2" id="KW-1185">Reference proteome</keyword>
<organism evidence="1 2">
    <name type="scientific">Haliscomenobacter hydrossis (strain ATCC 27775 / DSM 1100 / LMG 10767 / O)</name>
    <dbReference type="NCBI Taxonomy" id="760192"/>
    <lineage>
        <taxon>Bacteria</taxon>
        <taxon>Pseudomonadati</taxon>
        <taxon>Bacteroidota</taxon>
        <taxon>Saprospiria</taxon>
        <taxon>Saprospirales</taxon>
        <taxon>Haliscomenobacteraceae</taxon>
        <taxon>Haliscomenobacter</taxon>
    </lineage>
</organism>
<accession>F4KZV5</accession>
<dbReference type="eggNOG" id="COG3637">
    <property type="taxonomic scope" value="Bacteria"/>
</dbReference>
<evidence type="ECO:0000313" key="1">
    <source>
        <dbReference type="EMBL" id="AEE51525.1"/>
    </source>
</evidence>
<gene>
    <name evidence="1" type="ordered locus">Halhy_3673</name>
</gene>
<dbReference type="Proteomes" id="UP000008461">
    <property type="component" value="Chromosome"/>
</dbReference>
<protein>
    <submittedName>
        <fullName evidence="1">Uncharacterized protein</fullName>
    </submittedName>
</protein>
<dbReference type="STRING" id="760192.Halhy_3673"/>